<evidence type="ECO:0000313" key="1">
    <source>
        <dbReference type="EMBL" id="KAF7841433.1"/>
    </source>
</evidence>
<gene>
    <name evidence="1" type="ORF">G2W53_003731</name>
</gene>
<organism evidence="1 2">
    <name type="scientific">Senna tora</name>
    <dbReference type="NCBI Taxonomy" id="362788"/>
    <lineage>
        <taxon>Eukaryota</taxon>
        <taxon>Viridiplantae</taxon>
        <taxon>Streptophyta</taxon>
        <taxon>Embryophyta</taxon>
        <taxon>Tracheophyta</taxon>
        <taxon>Spermatophyta</taxon>
        <taxon>Magnoliopsida</taxon>
        <taxon>eudicotyledons</taxon>
        <taxon>Gunneridae</taxon>
        <taxon>Pentapetalae</taxon>
        <taxon>rosids</taxon>
        <taxon>fabids</taxon>
        <taxon>Fabales</taxon>
        <taxon>Fabaceae</taxon>
        <taxon>Caesalpinioideae</taxon>
        <taxon>Cassia clade</taxon>
        <taxon>Senna</taxon>
    </lineage>
</organism>
<proteinExistence type="predicted"/>
<dbReference type="AlphaFoldDB" id="A0A834X975"/>
<dbReference type="Proteomes" id="UP000634136">
    <property type="component" value="Unassembled WGS sequence"/>
</dbReference>
<protein>
    <submittedName>
        <fullName evidence="1">Uncharacterized protein</fullName>
    </submittedName>
</protein>
<sequence length="19" mass="2097">MTTTVRTRATLTATNESNE</sequence>
<comment type="caution">
    <text evidence="1">The sequence shown here is derived from an EMBL/GenBank/DDBJ whole genome shotgun (WGS) entry which is preliminary data.</text>
</comment>
<keyword evidence="2" id="KW-1185">Reference proteome</keyword>
<reference evidence="1" key="1">
    <citation type="submission" date="2020-09" db="EMBL/GenBank/DDBJ databases">
        <title>Genome-Enabled Discovery of Anthraquinone Biosynthesis in Senna tora.</title>
        <authorList>
            <person name="Kang S.-H."/>
            <person name="Pandey R.P."/>
            <person name="Lee C.-M."/>
            <person name="Sim J.-S."/>
            <person name="Jeong J.-T."/>
            <person name="Choi B.-S."/>
            <person name="Jung M."/>
            <person name="Ginzburg D."/>
            <person name="Zhao K."/>
            <person name="Won S.Y."/>
            <person name="Oh T.-J."/>
            <person name="Yu Y."/>
            <person name="Kim N.-H."/>
            <person name="Lee O.R."/>
            <person name="Lee T.-H."/>
            <person name="Bashyal P."/>
            <person name="Kim T.-S."/>
            <person name="Lee W.-H."/>
            <person name="Kawkins C."/>
            <person name="Kim C.-K."/>
            <person name="Kim J.S."/>
            <person name="Ahn B.O."/>
            <person name="Rhee S.Y."/>
            <person name="Sohng J.K."/>
        </authorList>
    </citation>
    <scope>NUCLEOTIDE SEQUENCE</scope>
    <source>
        <tissue evidence="1">Leaf</tissue>
    </source>
</reference>
<accession>A0A834X975</accession>
<evidence type="ECO:0000313" key="2">
    <source>
        <dbReference type="Proteomes" id="UP000634136"/>
    </source>
</evidence>
<name>A0A834X975_9FABA</name>
<dbReference type="EMBL" id="JAAIUW010000002">
    <property type="protein sequence ID" value="KAF7841433.1"/>
    <property type="molecule type" value="Genomic_DNA"/>
</dbReference>